<evidence type="ECO:0000313" key="4">
    <source>
        <dbReference type="Proteomes" id="UP000824120"/>
    </source>
</evidence>
<name>A0A9J5YZ27_SOLCO</name>
<dbReference type="EMBL" id="JACXVP010000005">
    <property type="protein sequence ID" value="KAG5605133.1"/>
    <property type="molecule type" value="Genomic_DNA"/>
</dbReference>
<dbReference type="Pfam" id="PF24496">
    <property type="entry name" value="DUF7588"/>
    <property type="match status" value="1"/>
</dbReference>
<feature type="domain" description="DUF7746" evidence="2">
    <location>
        <begin position="299"/>
        <end position="358"/>
    </location>
</feature>
<evidence type="ECO:0000313" key="3">
    <source>
        <dbReference type="EMBL" id="KAG5605133.1"/>
    </source>
</evidence>
<dbReference type="PANTHER" id="PTHR33054">
    <property type="entry name" value="CCHC-TYPE DOMAIN-CONTAINING PROTEIN"/>
    <property type="match status" value="1"/>
</dbReference>
<dbReference type="Proteomes" id="UP000824120">
    <property type="component" value="Chromosome 5"/>
</dbReference>
<accession>A0A9J5YZ27</accession>
<feature type="non-terminal residue" evidence="3">
    <location>
        <position position="1"/>
    </location>
</feature>
<feature type="domain" description="DUF7588" evidence="1">
    <location>
        <begin position="25"/>
        <end position="88"/>
    </location>
</feature>
<sequence length="449" mass="52521">IAASLQRSCNWYHQSLSPGSLPLARKYIYKEFLSNKWNQFKTWFFDTYSADDLNNISQEFYETCVLHNQIMYFVPWLITTYLPLYINVLERSYKDGSGNIIKVVYPPQSSFILPNNTCISFTSFQIFVEEDVAAVNINEINNLISQNNYLGLYVKVLGEHIRSIDRKLNELTALLIQIKNNIKNSDTASTSKSNSEVQIISTHVQRPPEIQDFKFKSLNDLEELLDKKMSEFSAKPIDLSNNFADEMEKAFDFKNHVSLEFNKLRGYPKKNSNTKNAHEPSIDTYYYFRPTPQDTNTSYIGSEIYEWNLDGLTDRQLIILVHRMLMYASICKSVKNTDRNICKRVVAGFTGQLRGVDNLGMALVKNREDIDYTLVLTILEHFNGRFINQYETVHTLLNGLRCRTLCEFRWYKDTNMSRVMELFKNSYEHWKAKFTDDLPLYLPKELEKF</sequence>
<proteinExistence type="predicted"/>
<dbReference type="InterPro" id="IPR056010">
    <property type="entry name" value="DUF7588"/>
</dbReference>
<dbReference type="AlphaFoldDB" id="A0A9J5YZ27"/>
<dbReference type="PANTHER" id="PTHR33054:SF12">
    <property type="entry name" value="ZINC KNUCKLE FAMILY PROTEIN"/>
    <property type="match status" value="1"/>
</dbReference>
<comment type="caution">
    <text evidence="3">The sequence shown here is derived from an EMBL/GenBank/DDBJ whole genome shotgun (WGS) entry which is preliminary data.</text>
</comment>
<dbReference type="Pfam" id="PF24925">
    <property type="entry name" value="DUF7746"/>
    <property type="match status" value="1"/>
</dbReference>
<evidence type="ECO:0000259" key="2">
    <source>
        <dbReference type="Pfam" id="PF24925"/>
    </source>
</evidence>
<protein>
    <submittedName>
        <fullName evidence="3">Uncharacterized protein</fullName>
    </submittedName>
</protein>
<reference evidence="3 4" key="1">
    <citation type="submission" date="2020-09" db="EMBL/GenBank/DDBJ databases">
        <title>De no assembly of potato wild relative species, Solanum commersonii.</title>
        <authorList>
            <person name="Cho K."/>
        </authorList>
    </citation>
    <scope>NUCLEOTIDE SEQUENCE [LARGE SCALE GENOMIC DNA]</scope>
    <source>
        <strain evidence="3">LZ3.2</strain>
        <tissue evidence="3">Leaf</tissue>
    </source>
</reference>
<keyword evidence="4" id="KW-1185">Reference proteome</keyword>
<organism evidence="3 4">
    <name type="scientific">Solanum commersonii</name>
    <name type="common">Commerson's wild potato</name>
    <name type="synonym">Commerson's nightshade</name>
    <dbReference type="NCBI Taxonomy" id="4109"/>
    <lineage>
        <taxon>Eukaryota</taxon>
        <taxon>Viridiplantae</taxon>
        <taxon>Streptophyta</taxon>
        <taxon>Embryophyta</taxon>
        <taxon>Tracheophyta</taxon>
        <taxon>Spermatophyta</taxon>
        <taxon>Magnoliopsida</taxon>
        <taxon>eudicotyledons</taxon>
        <taxon>Gunneridae</taxon>
        <taxon>Pentapetalae</taxon>
        <taxon>asterids</taxon>
        <taxon>lamiids</taxon>
        <taxon>Solanales</taxon>
        <taxon>Solanaceae</taxon>
        <taxon>Solanoideae</taxon>
        <taxon>Solaneae</taxon>
        <taxon>Solanum</taxon>
    </lineage>
</organism>
<evidence type="ECO:0000259" key="1">
    <source>
        <dbReference type="Pfam" id="PF24496"/>
    </source>
</evidence>
<gene>
    <name evidence="3" type="ORF">H5410_026625</name>
</gene>
<dbReference type="InterPro" id="IPR056648">
    <property type="entry name" value="DUF7746"/>
</dbReference>